<keyword evidence="3" id="KW-1185">Reference proteome</keyword>
<dbReference type="AlphaFoldDB" id="A0A397H7Y8"/>
<evidence type="ECO:0000313" key="3">
    <source>
        <dbReference type="Proteomes" id="UP000266861"/>
    </source>
</evidence>
<dbReference type="Proteomes" id="UP000266861">
    <property type="component" value="Unassembled WGS sequence"/>
</dbReference>
<evidence type="ECO:0000313" key="2">
    <source>
        <dbReference type="EMBL" id="RHZ59172.1"/>
    </source>
</evidence>
<reference evidence="2 3" key="1">
    <citation type="submission" date="2018-08" db="EMBL/GenBank/DDBJ databases">
        <title>Genome and evolution of the arbuscular mycorrhizal fungus Diversispora epigaea (formerly Glomus versiforme) and its bacterial endosymbionts.</title>
        <authorList>
            <person name="Sun X."/>
            <person name="Fei Z."/>
            <person name="Harrison M."/>
        </authorList>
    </citation>
    <scope>NUCLEOTIDE SEQUENCE [LARGE SCALE GENOMIC DNA]</scope>
    <source>
        <strain evidence="2 3">IT104</strain>
    </source>
</reference>
<comment type="caution">
    <text evidence="2">The sequence shown here is derived from an EMBL/GenBank/DDBJ whole genome shotgun (WGS) entry which is preliminary data.</text>
</comment>
<dbReference type="EMBL" id="PQFF01000331">
    <property type="protein sequence ID" value="RHZ59172.1"/>
    <property type="molecule type" value="Genomic_DNA"/>
</dbReference>
<evidence type="ECO:0000256" key="1">
    <source>
        <dbReference type="SAM" id="MobiDB-lite"/>
    </source>
</evidence>
<proteinExistence type="predicted"/>
<name>A0A397H7Y8_9GLOM</name>
<organism evidence="2 3">
    <name type="scientific">Diversispora epigaea</name>
    <dbReference type="NCBI Taxonomy" id="1348612"/>
    <lineage>
        <taxon>Eukaryota</taxon>
        <taxon>Fungi</taxon>
        <taxon>Fungi incertae sedis</taxon>
        <taxon>Mucoromycota</taxon>
        <taxon>Glomeromycotina</taxon>
        <taxon>Glomeromycetes</taxon>
        <taxon>Diversisporales</taxon>
        <taxon>Diversisporaceae</taxon>
        <taxon>Diversispora</taxon>
    </lineage>
</organism>
<feature type="region of interest" description="Disordered" evidence="1">
    <location>
        <begin position="414"/>
        <end position="433"/>
    </location>
</feature>
<accession>A0A397H7Y8</accession>
<protein>
    <submittedName>
        <fullName evidence="2">Uncharacterized protein</fullName>
    </submittedName>
</protein>
<sequence length="433" mass="48803">MAQLTAKIESFLLEAPLEAICSGSIFYLTMDGDEVSEYNTIRTLTERAVRSTSQKIENNRRKTKVVNILLELESEECRPGRAILSGLFSHIIEEIEQNVRILKTKLGSPITNADENLYRALKKNIDGGLNISELIWRDPIASTVLSDDSKIIKNLSHRQRRTLWVDEFVENFDEIDNPNHIRNIVHDKLWKEDEFELLKTAERILGILEDIWCNPAFSTRATSSVQSEGTYITDVIMPLLRASLSDLPNGYICLSTAERQSLASKARRNDGTGKVKMGKKPDIIALERCNGKLVEFLYVESSRIVCSPTKKTDDEIKLWRELLDGSSYISSACRSTCNQFGVIGIQVAGEKIYLNVLVNDASGIPRYFHLDYAEIPLTSEVGLRTKALIRLLLTLRNIIIVNKNLLKQTMEQAVSHLPRNTSPSPTVTSPSHK</sequence>
<gene>
    <name evidence="2" type="ORF">Glove_365g128</name>
</gene>
<feature type="compositionally biased region" description="Low complexity" evidence="1">
    <location>
        <begin position="421"/>
        <end position="433"/>
    </location>
</feature>
<dbReference type="OrthoDB" id="2427867at2759"/>